<evidence type="ECO:0000313" key="2">
    <source>
        <dbReference type="EMBL" id="KAL2057908.1"/>
    </source>
</evidence>
<comment type="caution">
    <text evidence="2">The sequence shown here is derived from an EMBL/GenBank/DDBJ whole genome shotgun (WGS) entry which is preliminary data.</text>
</comment>
<sequence>MANGGEPIDTEEIVKARRHAKSRPSMREIALGKTEAAIPDQFSIAKLILANFTVEVVFCLCFDPAKLQEVEFRWFKLARDLLRRIEALGLRRTKVTILESEYLV</sequence>
<feature type="region of interest" description="Disordered" evidence="1">
    <location>
        <begin position="1"/>
        <end position="21"/>
    </location>
</feature>
<evidence type="ECO:0000313" key="3">
    <source>
        <dbReference type="Proteomes" id="UP001590951"/>
    </source>
</evidence>
<protein>
    <submittedName>
        <fullName evidence="2">Uncharacterized protein</fullName>
    </submittedName>
</protein>
<evidence type="ECO:0000256" key="1">
    <source>
        <dbReference type="SAM" id="MobiDB-lite"/>
    </source>
</evidence>
<reference evidence="2 3" key="1">
    <citation type="submission" date="2024-09" db="EMBL/GenBank/DDBJ databases">
        <title>Rethinking Asexuality: The Enigmatic Case of Functional Sexual Genes in Lepraria (Stereocaulaceae).</title>
        <authorList>
            <person name="Doellman M."/>
            <person name="Sun Y."/>
            <person name="Barcenas-Pena A."/>
            <person name="Lumbsch H.T."/>
            <person name="Grewe F."/>
        </authorList>
    </citation>
    <scope>NUCLEOTIDE SEQUENCE [LARGE SCALE GENOMIC DNA]</scope>
    <source>
        <strain evidence="2 3">Grewe 0041</strain>
    </source>
</reference>
<keyword evidence="3" id="KW-1185">Reference proteome</keyword>
<gene>
    <name evidence="2" type="ORF">ABVK25_001525</name>
</gene>
<name>A0ABR4BPJ5_9LECA</name>
<accession>A0ABR4BPJ5</accession>
<dbReference type="Proteomes" id="UP001590951">
    <property type="component" value="Unassembled WGS sequence"/>
</dbReference>
<proteinExistence type="predicted"/>
<dbReference type="EMBL" id="JBHFEH010000003">
    <property type="protein sequence ID" value="KAL2057908.1"/>
    <property type="molecule type" value="Genomic_DNA"/>
</dbReference>
<organism evidence="2 3">
    <name type="scientific">Lepraria finkii</name>
    <dbReference type="NCBI Taxonomy" id="1340010"/>
    <lineage>
        <taxon>Eukaryota</taxon>
        <taxon>Fungi</taxon>
        <taxon>Dikarya</taxon>
        <taxon>Ascomycota</taxon>
        <taxon>Pezizomycotina</taxon>
        <taxon>Lecanoromycetes</taxon>
        <taxon>OSLEUM clade</taxon>
        <taxon>Lecanoromycetidae</taxon>
        <taxon>Lecanorales</taxon>
        <taxon>Lecanorineae</taxon>
        <taxon>Stereocaulaceae</taxon>
        <taxon>Lepraria</taxon>
    </lineage>
</organism>